<protein>
    <submittedName>
        <fullName evidence="1">Uncharacterized protein</fullName>
    </submittedName>
</protein>
<accession>A0A9X1ABG8</accession>
<name>A0A9X1ABG8_9HYPH</name>
<gene>
    <name evidence="1" type="ORF">J1C56_14045</name>
</gene>
<dbReference type="RefSeq" id="WP_214390348.1">
    <property type="nucleotide sequence ID" value="NZ_JAFLWW010000004.1"/>
</dbReference>
<evidence type="ECO:0000313" key="2">
    <source>
        <dbReference type="Proteomes" id="UP001138921"/>
    </source>
</evidence>
<reference evidence="1" key="2">
    <citation type="submission" date="2021-03" db="EMBL/GenBank/DDBJ databases">
        <authorList>
            <person name="Artuso I."/>
            <person name="Turrini P."/>
            <person name="Pirolo M."/>
            <person name="Lugli G.A."/>
            <person name="Ventura M."/>
            <person name="Visca P."/>
        </authorList>
    </citation>
    <scope>NUCLEOTIDE SEQUENCE</scope>
    <source>
        <strain evidence="1">LMG 26462</strain>
    </source>
</reference>
<sequence>MSVRIGFPDAIKFTLALEELVLAHARHCSIAALAKPFQRAISIASIAAEIFTEEQNSECPGLPEGYLRFKRGRDGWCRCRHPQTLQSELRPWGSSRSSCWRRRTIWSDLELA</sequence>
<evidence type="ECO:0000313" key="1">
    <source>
        <dbReference type="EMBL" id="MBT1156717.1"/>
    </source>
</evidence>
<organism evidence="1 2">
    <name type="scientific">Aminobacter anthyllidis</name>
    <dbReference type="NCBI Taxonomy" id="1035067"/>
    <lineage>
        <taxon>Bacteria</taxon>
        <taxon>Pseudomonadati</taxon>
        <taxon>Pseudomonadota</taxon>
        <taxon>Alphaproteobacteria</taxon>
        <taxon>Hyphomicrobiales</taxon>
        <taxon>Phyllobacteriaceae</taxon>
        <taxon>Aminobacter</taxon>
    </lineage>
</organism>
<reference evidence="1" key="1">
    <citation type="journal article" date="2021" name="Microorganisms">
        <title>Phylogenomic Reconstruction and Metabolic Potential of the Genus Aminobacter.</title>
        <authorList>
            <person name="Artuso I."/>
            <person name="Turrini P."/>
            <person name="Pirolo M."/>
            <person name="Lugli G.A."/>
            <person name="Ventura M."/>
            <person name="Visca P."/>
        </authorList>
    </citation>
    <scope>NUCLEOTIDE SEQUENCE</scope>
    <source>
        <strain evidence="1">LMG 26462</strain>
    </source>
</reference>
<dbReference type="Proteomes" id="UP001138921">
    <property type="component" value="Unassembled WGS sequence"/>
</dbReference>
<dbReference type="EMBL" id="JAFLWW010000004">
    <property type="protein sequence ID" value="MBT1156717.1"/>
    <property type="molecule type" value="Genomic_DNA"/>
</dbReference>
<proteinExistence type="predicted"/>
<keyword evidence="2" id="KW-1185">Reference proteome</keyword>
<dbReference type="AlphaFoldDB" id="A0A9X1ABG8"/>
<comment type="caution">
    <text evidence="1">The sequence shown here is derived from an EMBL/GenBank/DDBJ whole genome shotgun (WGS) entry which is preliminary data.</text>
</comment>